<accession>G7L3Z6</accession>
<keyword evidence="4" id="KW-1185">Reference proteome</keyword>
<evidence type="ECO:0000313" key="4">
    <source>
        <dbReference type="Proteomes" id="UP000002051"/>
    </source>
</evidence>
<dbReference type="PaxDb" id="3880-AES82746"/>
<dbReference type="AlphaFoldDB" id="G7L3Z6"/>
<feature type="compositionally biased region" description="Low complexity" evidence="1">
    <location>
        <begin position="96"/>
        <end position="105"/>
    </location>
</feature>
<reference evidence="3" key="3">
    <citation type="submission" date="2015-04" db="UniProtKB">
        <authorList>
            <consortium name="EnsemblPlants"/>
        </authorList>
    </citation>
    <scope>IDENTIFICATION</scope>
    <source>
        <strain evidence="3">cv. Jemalong A17</strain>
    </source>
</reference>
<dbReference type="EMBL" id="CM001223">
    <property type="protein sequence ID" value="AES82746.1"/>
    <property type="molecule type" value="Genomic_DNA"/>
</dbReference>
<name>G7L3Z6_MEDTR</name>
<feature type="region of interest" description="Disordered" evidence="1">
    <location>
        <begin position="91"/>
        <end position="114"/>
    </location>
</feature>
<dbReference type="HOGENOM" id="CLU_170622_0_0_1"/>
<gene>
    <name evidence="2" type="ordered locus">MTR_7g116880</name>
</gene>
<protein>
    <submittedName>
        <fullName evidence="2 3">Uncharacterized protein</fullName>
    </submittedName>
</protein>
<evidence type="ECO:0000256" key="1">
    <source>
        <dbReference type="SAM" id="MobiDB-lite"/>
    </source>
</evidence>
<reference evidence="2 4" key="2">
    <citation type="journal article" date="2014" name="BMC Genomics">
        <title>An improved genome release (version Mt4.0) for the model legume Medicago truncatula.</title>
        <authorList>
            <person name="Tang H."/>
            <person name="Krishnakumar V."/>
            <person name="Bidwell S."/>
            <person name="Rosen B."/>
            <person name="Chan A."/>
            <person name="Zhou S."/>
            <person name="Gentzbittel L."/>
            <person name="Childs K.L."/>
            <person name="Yandell M."/>
            <person name="Gundlach H."/>
            <person name="Mayer K.F."/>
            <person name="Schwartz D.C."/>
            <person name="Town C.D."/>
        </authorList>
    </citation>
    <scope>GENOME REANNOTATION</scope>
    <source>
        <strain evidence="3 4">cv. Jemalong A17</strain>
    </source>
</reference>
<reference evidence="2 4" key="1">
    <citation type="journal article" date="2011" name="Nature">
        <title>The Medicago genome provides insight into the evolution of rhizobial symbioses.</title>
        <authorList>
            <person name="Young N.D."/>
            <person name="Debelle F."/>
            <person name="Oldroyd G.E."/>
            <person name="Geurts R."/>
            <person name="Cannon S.B."/>
            <person name="Udvardi M.K."/>
            <person name="Benedito V.A."/>
            <person name="Mayer K.F."/>
            <person name="Gouzy J."/>
            <person name="Schoof H."/>
            <person name="Van de Peer Y."/>
            <person name="Proost S."/>
            <person name="Cook D.R."/>
            <person name="Meyers B.C."/>
            <person name="Spannagl M."/>
            <person name="Cheung F."/>
            <person name="De Mita S."/>
            <person name="Krishnakumar V."/>
            <person name="Gundlach H."/>
            <person name="Zhou S."/>
            <person name="Mudge J."/>
            <person name="Bharti A.K."/>
            <person name="Murray J.D."/>
            <person name="Naoumkina M.A."/>
            <person name="Rosen B."/>
            <person name="Silverstein K.A."/>
            <person name="Tang H."/>
            <person name="Rombauts S."/>
            <person name="Zhao P.X."/>
            <person name="Zhou P."/>
            <person name="Barbe V."/>
            <person name="Bardou P."/>
            <person name="Bechner M."/>
            <person name="Bellec A."/>
            <person name="Berger A."/>
            <person name="Berges H."/>
            <person name="Bidwell S."/>
            <person name="Bisseling T."/>
            <person name="Choisne N."/>
            <person name="Couloux A."/>
            <person name="Denny R."/>
            <person name="Deshpande S."/>
            <person name="Dai X."/>
            <person name="Doyle J.J."/>
            <person name="Dudez A.M."/>
            <person name="Farmer A.D."/>
            <person name="Fouteau S."/>
            <person name="Franken C."/>
            <person name="Gibelin C."/>
            <person name="Gish J."/>
            <person name="Goldstein S."/>
            <person name="Gonzalez A.J."/>
            <person name="Green P.J."/>
            <person name="Hallab A."/>
            <person name="Hartog M."/>
            <person name="Hua A."/>
            <person name="Humphray S.J."/>
            <person name="Jeong D.H."/>
            <person name="Jing Y."/>
            <person name="Jocker A."/>
            <person name="Kenton S.M."/>
            <person name="Kim D.J."/>
            <person name="Klee K."/>
            <person name="Lai H."/>
            <person name="Lang C."/>
            <person name="Lin S."/>
            <person name="Macmil S.L."/>
            <person name="Magdelenat G."/>
            <person name="Matthews L."/>
            <person name="McCorrison J."/>
            <person name="Monaghan E.L."/>
            <person name="Mun J.H."/>
            <person name="Najar F.Z."/>
            <person name="Nicholson C."/>
            <person name="Noirot C."/>
            <person name="O'Bleness M."/>
            <person name="Paule C.R."/>
            <person name="Poulain J."/>
            <person name="Prion F."/>
            <person name="Qin B."/>
            <person name="Qu C."/>
            <person name="Retzel E.F."/>
            <person name="Riddle C."/>
            <person name="Sallet E."/>
            <person name="Samain S."/>
            <person name="Samson N."/>
            <person name="Sanders I."/>
            <person name="Saurat O."/>
            <person name="Scarpelli C."/>
            <person name="Schiex T."/>
            <person name="Segurens B."/>
            <person name="Severin A.J."/>
            <person name="Sherrier D.J."/>
            <person name="Shi R."/>
            <person name="Sims S."/>
            <person name="Singer S.R."/>
            <person name="Sinharoy S."/>
            <person name="Sterck L."/>
            <person name="Viollet A."/>
            <person name="Wang B.B."/>
            <person name="Wang K."/>
            <person name="Wang M."/>
            <person name="Wang X."/>
            <person name="Warfsmann J."/>
            <person name="Weissenbach J."/>
            <person name="White D.D."/>
            <person name="White J.D."/>
            <person name="Wiley G.B."/>
            <person name="Wincker P."/>
            <person name="Xing Y."/>
            <person name="Yang L."/>
            <person name="Yao Z."/>
            <person name="Ying F."/>
            <person name="Zhai J."/>
            <person name="Zhou L."/>
            <person name="Zuber A."/>
            <person name="Denarie J."/>
            <person name="Dixon R.A."/>
            <person name="May G.D."/>
            <person name="Schwartz D.C."/>
            <person name="Rogers J."/>
            <person name="Quetier F."/>
            <person name="Town C.D."/>
            <person name="Roe B.A."/>
        </authorList>
    </citation>
    <scope>NUCLEOTIDE SEQUENCE [LARGE SCALE GENOMIC DNA]</scope>
    <source>
        <strain evidence="2">A17</strain>
        <strain evidence="3 4">cv. Jemalong A17</strain>
    </source>
</reference>
<sequence length="114" mass="12705">MMNEQPLMKVREDFMISPTGHSETTLRMAHFLKLISNSIHEPSPFGFNPSSLSYVFDPNEWPLKFHFNGWRHPQEKWIYWVDPFIGEGGGGGGRVGATDGVEGSLLLGGGGEKK</sequence>
<dbReference type="Proteomes" id="UP000002051">
    <property type="component" value="Unassembled WGS sequence"/>
</dbReference>
<organism evidence="2 4">
    <name type="scientific">Medicago truncatula</name>
    <name type="common">Barrel medic</name>
    <name type="synonym">Medicago tribuloides</name>
    <dbReference type="NCBI Taxonomy" id="3880"/>
    <lineage>
        <taxon>Eukaryota</taxon>
        <taxon>Viridiplantae</taxon>
        <taxon>Streptophyta</taxon>
        <taxon>Embryophyta</taxon>
        <taxon>Tracheophyta</taxon>
        <taxon>Spermatophyta</taxon>
        <taxon>Magnoliopsida</taxon>
        <taxon>eudicotyledons</taxon>
        <taxon>Gunneridae</taxon>
        <taxon>Pentapetalae</taxon>
        <taxon>rosids</taxon>
        <taxon>fabids</taxon>
        <taxon>Fabales</taxon>
        <taxon>Fabaceae</taxon>
        <taxon>Papilionoideae</taxon>
        <taxon>50 kb inversion clade</taxon>
        <taxon>NPAAA clade</taxon>
        <taxon>Hologalegina</taxon>
        <taxon>IRL clade</taxon>
        <taxon>Trifolieae</taxon>
        <taxon>Medicago</taxon>
    </lineage>
</organism>
<evidence type="ECO:0000313" key="2">
    <source>
        <dbReference type="EMBL" id="AES82746.1"/>
    </source>
</evidence>
<proteinExistence type="predicted"/>
<evidence type="ECO:0000313" key="3">
    <source>
        <dbReference type="EnsemblPlants" id="AES82746"/>
    </source>
</evidence>
<dbReference type="EnsemblPlants" id="AES82746">
    <property type="protein sequence ID" value="AES82746"/>
    <property type="gene ID" value="MTR_7g116880"/>
</dbReference>